<gene>
    <name evidence="2" type="ORF">CBU02nite_29810</name>
</gene>
<dbReference type="EMBL" id="BKBC01000049">
    <property type="protein sequence ID" value="GEQ22475.1"/>
    <property type="molecule type" value="Genomic_DNA"/>
</dbReference>
<dbReference type="Pfam" id="PF24032">
    <property type="entry name" value="YQBQ"/>
    <property type="match status" value="1"/>
</dbReference>
<dbReference type="AlphaFoldDB" id="A0A512TQE7"/>
<feature type="domain" description="YqbQ/XkdQ" evidence="1">
    <location>
        <begin position="23"/>
        <end position="304"/>
    </location>
</feature>
<comment type="caution">
    <text evidence="2">The sequence shown here is derived from an EMBL/GenBank/DDBJ whole genome shotgun (WGS) entry which is preliminary data.</text>
</comment>
<sequence length="325" mass="36741">MDLVLKNKYKIEGLSLSGSLKESIDTISYTMNFEILKNYALANKIGLTKGDSIEFYDKGFWSKENKKIFSGVIWTTNESDKTMRISLECKERTVYLEESEDELLLYDGHTATQRATNICNDWSIPIGNFADTGIGLSKDRRKNSLYTMMWSDLKETAQKGGKLYCYRMGTSLDLIELGTNEVIYKLDGIIDDPSRKNTLDGVVTQVKVLGENKSKEESPEISPIVGVFKQGTDDYGTIQKIVQDSKVTDYATGQDKANSMFSTGEDTWNFKCVKDIPGIRAGDKVSLYDKYYYVTEITHNLGDADSMTMNAMSTLDDIRRKFYAK</sequence>
<name>A0A512TQE7_CLOBU</name>
<dbReference type="InterPro" id="IPR056937">
    <property type="entry name" value="YqbQ/XkdQ"/>
</dbReference>
<evidence type="ECO:0000313" key="3">
    <source>
        <dbReference type="Proteomes" id="UP000321089"/>
    </source>
</evidence>
<organism evidence="2 3">
    <name type="scientific">Clostridium butyricum</name>
    <dbReference type="NCBI Taxonomy" id="1492"/>
    <lineage>
        <taxon>Bacteria</taxon>
        <taxon>Bacillati</taxon>
        <taxon>Bacillota</taxon>
        <taxon>Clostridia</taxon>
        <taxon>Eubacteriales</taxon>
        <taxon>Clostridiaceae</taxon>
        <taxon>Clostridium</taxon>
    </lineage>
</organism>
<evidence type="ECO:0000259" key="1">
    <source>
        <dbReference type="Pfam" id="PF24032"/>
    </source>
</evidence>
<dbReference type="RefSeq" id="WP_146868915.1">
    <property type="nucleotide sequence ID" value="NZ_BKBC01000049.1"/>
</dbReference>
<protein>
    <recommendedName>
        <fullName evidence="1">YqbQ/XkdQ domain-containing protein</fullName>
    </recommendedName>
</protein>
<dbReference type="Proteomes" id="UP000321089">
    <property type="component" value="Unassembled WGS sequence"/>
</dbReference>
<evidence type="ECO:0000313" key="2">
    <source>
        <dbReference type="EMBL" id="GEQ22475.1"/>
    </source>
</evidence>
<proteinExistence type="predicted"/>
<accession>A0A512TQE7</accession>
<reference evidence="2 3" key="1">
    <citation type="submission" date="2019-07" db="EMBL/GenBank/DDBJ databases">
        <title>Whole genome shotgun sequence of Clostridium butyricum NBRC 3858.</title>
        <authorList>
            <person name="Hosoyama A."/>
            <person name="Uohara A."/>
            <person name="Ohji S."/>
            <person name="Ichikawa N."/>
        </authorList>
    </citation>
    <scope>NUCLEOTIDE SEQUENCE [LARGE SCALE GENOMIC DNA]</scope>
    <source>
        <strain evidence="2 3">NBRC 3858</strain>
    </source>
</reference>